<accession>A0A3S4SDY4</accession>
<organism evidence="2 3">
    <name type="scientific">Actinomyces slackii</name>
    <dbReference type="NCBI Taxonomy" id="52774"/>
    <lineage>
        <taxon>Bacteria</taxon>
        <taxon>Bacillati</taxon>
        <taxon>Actinomycetota</taxon>
        <taxon>Actinomycetes</taxon>
        <taxon>Actinomycetales</taxon>
        <taxon>Actinomycetaceae</taxon>
        <taxon>Actinomyces</taxon>
    </lineage>
</organism>
<keyword evidence="3" id="KW-1185">Reference proteome</keyword>
<dbReference type="Proteomes" id="UP000276899">
    <property type="component" value="Chromosome"/>
</dbReference>
<dbReference type="AlphaFoldDB" id="A0A3S4SDY4"/>
<reference evidence="2 3" key="1">
    <citation type="submission" date="2018-12" db="EMBL/GenBank/DDBJ databases">
        <authorList>
            <consortium name="Pathogen Informatics"/>
        </authorList>
    </citation>
    <scope>NUCLEOTIDE SEQUENCE [LARGE SCALE GENOMIC DNA]</scope>
    <source>
        <strain evidence="2 3">NCTC11923</strain>
    </source>
</reference>
<dbReference type="EMBL" id="LR134363">
    <property type="protein sequence ID" value="VEG73866.1"/>
    <property type="molecule type" value="Genomic_DNA"/>
</dbReference>
<evidence type="ECO:0000313" key="2">
    <source>
        <dbReference type="EMBL" id="VEG73866.1"/>
    </source>
</evidence>
<dbReference type="KEGG" id="asla:NCTC11923_00480"/>
<evidence type="ECO:0000256" key="1">
    <source>
        <dbReference type="SAM" id="MobiDB-lite"/>
    </source>
</evidence>
<feature type="region of interest" description="Disordered" evidence="1">
    <location>
        <begin position="294"/>
        <end position="337"/>
    </location>
</feature>
<dbReference type="STRING" id="1278298.GCA_000428685_00003"/>
<sequence length="841" mass="90233">MTSPNLSLPTLVRVGGLPASAVPAPGPELLDALEDLRRLEESARRAGQDMLDPLYEIVPGLERQQRRAVLRAKRRIFQGRATGIPQDEAEALPEPAGTMLTRWDALMSRIAQARERLETAVAADMERSRQVLAAGLDEPGYLRSLAIAAPGLVAEIVRRGPRLEDPRQVRSLYALATRAGLKTSPFSGMTTVAEAGRAGKGRRLCTVAVHLAHGLLMRAAGEVDTSGSLAIEALPVRQAVPVLAEPDEASGQAAWVGPLAIVGEHSYADGLPFRQERVQPARWLLAAHRALSADQDGSEDRLGSGARPHREAAPRSPVEPPAVSLEEAGRRLGGPQPRRRLERLLAAGALHVRPPWIRGQDPFPALGQALSQRQREVWRQDLERLGALAPIVEVADGPARAELLTRGKEIAGRIFPDGELGTRPGGLLYEDCESQVEWADPLSQGPFRQDVEALADMADPWVTRSHLYDLLVERFIARYGRGGICEDPLAFVMTLAHAPDGDVEMMQAAMRDLAGGPSPERAAMPGGLSGAPRHMGAYLQPVAGPGQDAGLIVVGGFTNGNGSAQARFHRLLGQDYGQRLASGIRQAWGLDRVLELQVSTDCNTGQAIAGGLLPPLGLPGEPGAPDAVGLSTLRLVHDPATSTLFLADSQGPVGLAYLGLTAQHLLGGYLAWLVLIAEPWARLPPMADHWTSRERDRTGPRPDRLVHSPRITDGRLVTRRESWTFPAGELTGLLGADLTDSLLGVAGLRERWGLPAQVYAHQHLPPRGATFDEHKPFYVDLTCPASLLALRGWIDASAEHLSLIEALPGREQVAGTTGSGRATALEYLVSVQWPKSGEGGQ</sequence>
<gene>
    <name evidence="2" type="ORF">NCTC11923_00480</name>
</gene>
<dbReference type="RefSeq" id="WP_026426212.1">
    <property type="nucleotide sequence ID" value="NZ_CBCRWE010000106.1"/>
</dbReference>
<proteinExistence type="predicted"/>
<name>A0A3S4SDY4_9ACTO</name>
<evidence type="ECO:0000313" key="3">
    <source>
        <dbReference type="Proteomes" id="UP000276899"/>
    </source>
</evidence>
<protein>
    <submittedName>
        <fullName evidence="2">Lantibiotic dehydratase, C terminus</fullName>
    </submittedName>
</protein>
<feature type="compositionally biased region" description="Basic and acidic residues" evidence="1">
    <location>
        <begin position="298"/>
        <end position="313"/>
    </location>
</feature>